<dbReference type="InterPro" id="IPR039421">
    <property type="entry name" value="Type_1_exporter"/>
</dbReference>
<proteinExistence type="predicted"/>
<organism evidence="2 3">
    <name type="scientific">Demequina litorisediminis</name>
    <dbReference type="NCBI Taxonomy" id="1849022"/>
    <lineage>
        <taxon>Bacteria</taxon>
        <taxon>Bacillati</taxon>
        <taxon>Actinomycetota</taxon>
        <taxon>Actinomycetes</taxon>
        <taxon>Micrococcales</taxon>
        <taxon>Demequinaceae</taxon>
        <taxon>Demequina</taxon>
    </lineage>
</organism>
<dbReference type="PANTHER" id="PTHR24221">
    <property type="entry name" value="ATP-BINDING CASSETTE SUB-FAMILY B"/>
    <property type="match status" value="1"/>
</dbReference>
<evidence type="ECO:0000313" key="3">
    <source>
        <dbReference type="Proteomes" id="UP001157125"/>
    </source>
</evidence>
<dbReference type="SUPFAM" id="SSF52540">
    <property type="entry name" value="P-loop containing nucleoside triphosphate hydrolases"/>
    <property type="match status" value="1"/>
</dbReference>
<dbReference type="PROSITE" id="PS00211">
    <property type="entry name" value="ABC_TRANSPORTER_1"/>
    <property type="match status" value="1"/>
</dbReference>
<feature type="domain" description="ABC transporter" evidence="1">
    <location>
        <begin position="1"/>
        <end position="190"/>
    </location>
</feature>
<dbReference type="RefSeq" id="WP_284329222.1">
    <property type="nucleotide sequence ID" value="NZ_BSUN01000001.1"/>
</dbReference>
<comment type="caution">
    <text evidence="2">The sequence shown here is derived from an EMBL/GenBank/DDBJ whole genome shotgun (WGS) entry which is preliminary data.</text>
</comment>
<keyword evidence="3" id="KW-1185">Reference proteome</keyword>
<dbReference type="Proteomes" id="UP001157125">
    <property type="component" value="Unassembled WGS sequence"/>
</dbReference>
<dbReference type="PANTHER" id="PTHR24221:SF654">
    <property type="entry name" value="ATP-BINDING CASSETTE SUB-FAMILY B MEMBER 6"/>
    <property type="match status" value="1"/>
</dbReference>
<dbReference type="EMBL" id="BSUN01000001">
    <property type="protein sequence ID" value="GMA37663.1"/>
    <property type="molecule type" value="Genomic_DNA"/>
</dbReference>
<name>A0ABQ6IKJ2_9MICO</name>
<sequence>MPSSASFHRIRDASLSTAKTSPRWTYEGWRSHLAVVPQDALLFAGSVRENVTYGRASVSDEQVTAALKDAHAWDFVEDMGGLDGAIGQSGTRLSGGQRQRLTIARAMVRDPAVLILDEATSALDPSSERAVKDALARLMRGRTTLVVAHRLSTIEAADRIVVLSEGHIVEQGDHAALMAAGGAYAAMQRRS</sequence>
<dbReference type="InterPro" id="IPR003439">
    <property type="entry name" value="ABC_transporter-like_ATP-bd"/>
</dbReference>
<dbReference type="Gene3D" id="3.40.50.300">
    <property type="entry name" value="P-loop containing nucleotide triphosphate hydrolases"/>
    <property type="match status" value="1"/>
</dbReference>
<dbReference type="PROSITE" id="PS50893">
    <property type="entry name" value="ABC_TRANSPORTER_2"/>
    <property type="match status" value="1"/>
</dbReference>
<evidence type="ECO:0000313" key="2">
    <source>
        <dbReference type="EMBL" id="GMA37663.1"/>
    </source>
</evidence>
<evidence type="ECO:0000259" key="1">
    <source>
        <dbReference type="PROSITE" id="PS50893"/>
    </source>
</evidence>
<reference evidence="3" key="1">
    <citation type="journal article" date="2019" name="Int. J. Syst. Evol. Microbiol.">
        <title>The Global Catalogue of Microorganisms (GCM) 10K type strain sequencing project: providing services to taxonomists for standard genome sequencing and annotation.</title>
        <authorList>
            <consortium name="The Broad Institute Genomics Platform"/>
            <consortium name="The Broad Institute Genome Sequencing Center for Infectious Disease"/>
            <person name="Wu L."/>
            <person name="Ma J."/>
        </authorList>
    </citation>
    <scope>NUCLEOTIDE SEQUENCE [LARGE SCALE GENOMIC DNA]</scope>
    <source>
        <strain evidence="3">NBRC 112299</strain>
    </source>
</reference>
<accession>A0ABQ6IKJ2</accession>
<dbReference type="Pfam" id="PF00005">
    <property type="entry name" value="ABC_tran"/>
    <property type="match status" value="1"/>
</dbReference>
<dbReference type="InterPro" id="IPR027417">
    <property type="entry name" value="P-loop_NTPase"/>
</dbReference>
<protein>
    <recommendedName>
        <fullName evidence="1">ABC transporter domain-containing protein</fullName>
    </recommendedName>
</protein>
<dbReference type="InterPro" id="IPR017871">
    <property type="entry name" value="ABC_transporter-like_CS"/>
</dbReference>
<gene>
    <name evidence="2" type="ORF">GCM10025876_38670</name>
</gene>